<comment type="caution">
    <text evidence="3">The sequence shown here is derived from an EMBL/GenBank/DDBJ whole genome shotgun (WGS) entry which is preliminary data.</text>
</comment>
<dbReference type="AlphaFoldDB" id="A0A125NU12"/>
<evidence type="ECO:0000313" key="4">
    <source>
        <dbReference type="Proteomes" id="UP000059074"/>
    </source>
</evidence>
<dbReference type="PATRIC" id="fig|121290.4.peg.555"/>
<dbReference type="Gene3D" id="3.20.20.20">
    <property type="entry name" value="Dihydropteroate synthase-like"/>
    <property type="match status" value="1"/>
</dbReference>
<sequence>MTERVVLVTGSLAEPRVKRMANEIGGETIEPVVANVGVKVAALMTTDIVERRLKLPDGVDRVIMPGRFRGDLERLSDFFGTRFERGPDEIADLPEYLGQARQKVDLSQHNMTIFAEIVDATTMSVDQIIERSRKLRGEGADVIDLGCLPDSPFPHLEETIAALHADGARVSVDSFNSEELSRATRAGADFLLSLSEKNISIVDEGPAAPVLVSSGAADMASLDRVIDIMIAKGRPYYADPILDPIHYGFAASIARYYDLRMRRPDIPILMGIGNLTELTDADTTGINALLMGICSELNITAVLAVQVSPHCRTAIKEFDYARREYYAAKQANALPQGFGGGLMALRDRKGFASTPEEIEFLASQIRDPNYRIEVAEDGIHIYNRNGHATGQDPFELFPHIDTRADAGHAFYLGVETARAEIAHKLGKRYAQDEPLEFGIVAGTKGSADDAHAMKFKEAGSTFGKKDDAPAAAAASGADAKPETSDAKSAAATKAEALVAGSVASEVGTKAAAETKTADTGE</sequence>
<dbReference type="InterPro" id="IPR011005">
    <property type="entry name" value="Dihydropteroate_synth-like_sf"/>
</dbReference>
<proteinExistence type="predicted"/>
<dbReference type="RefSeq" id="WP_083509812.1">
    <property type="nucleotide sequence ID" value="NZ_LMTR01000082.1"/>
</dbReference>
<dbReference type="Proteomes" id="UP000059074">
    <property type="component" value="Unassembled WGS sequence"/>
</dbReference>
<dbReference type="PROSITE" id="PS50972">
    <property type="entry name" value="PTERIN_BINDING"/>
    <property type="match status" value="1"/>
</dbReference>
<dbReference type="STRING" id="121290.APY04_2953"/>
<keyword evidence="4" id="KW-1185">Reference proteome</keyword>
<dbReference type="InterPro" id="IPR000489">
    <property type="entry name" value="Pterin-binding_dom"/>
</dbReference>
<name>A0A125NU12_HYPSL</name>
<dbReference type="SUPFAM" id="SSF51717">
    <property type="entry name" value="Dihydropteroate synthetase-like"/>
    <property type="match status" value="1"/>
</dbReference>
<organism evidence="3 4">
    <name type="scientific">Hyphomicrobium sulfonivorans</name>
    <dbReference type="NCBI Taxonomy" id="121290"/>
    <lineage>
        <taxon>Bacteria</taxon>
        <taxon>Pseudomonadati</taxon>
        <taxon>Pseudomonadota</taxon>
        <taxon>Alphaproteobacteria</taxon>
        <taxon>Hyphomicrobiales</taxon>
        <taxon>Hyphomicrobiaceae</taxon>
        <taxon>Hyphomicrobium</taxon>
    </lineage>
</organism>
<dbReference type="EMBL" id="LMTR01000082">
    <property type="protein sequence ID" value="KWT65204.1"/>
    <property type="molecule type" value="Genomic_DNA"/>
</dbReference>
<feature type="domain" description="Pterin-binding" evidence="2">
    <location>
        <begin position="94"/>
        <end position="326"/>
    </location>
</feature>
<evidence type="ECO:0000259" key="2">
    <source>
        <dbReference type="PROSITE" id="PS50972"/>
    </source>
</evidence>
<dbReference type="GO" id="GO:0042558">
    <property type="term" value="P:pteridine-containing compound metabolic process"/>
    <property type="evidence" value="ECO:0007669"/>
    <property type="project" value="InterPro"/>
</dbReference>
<reference evidence="3 4" key="1">
    <citation type="submission" date="2015-10" db="EMBL/GenBank/DDBJ databases">
        <title>Transcriptomic analysis of a linuron degrading triple-species bacterial consortium.</title>
        <authorList>
            <person name="Albers P."/>
        </authorList>
    </citation>
    <scope>NUCLEOTIDE SEQUENCE [LARGE SCALE GENOMIC DNA]</scope>
    <source>
        <strain evidence="3 4">WDL6</strain>
    </source>
</reference>
<dbReference type="InterPro" id="IPR045406">
    <property type="entry name" value="DUF6513"/>
</dbReference>
<protein>
    <recommendedName>
        <fullName evidence="2">Pterin-binding domain-containing protein</fullName>
    </recommendedName>
</protein>
<evidence type="ECO:0000313" key="3">
    <source>
        <dbReference type="EMBL" id="KWT65204.1"/>
    </source>
</evidence>
<accession>A0A125NU12</accession>
<gene>
    <name evidence="3" type="ORF">APY04_2953</name>
</gene>
<evidence type="ECO:0000256" key="1">
    <source>
        <dbReference type="SAM" id="MobiDB-lite"/>
    </source>
</evidence>
<dbReference type="Pfam" id="PF20123">
    <property type="entry name" value="DUF6513"/>
    <property type="match status" value="1"/>
</dbReference>
<feature type="compositionally biased region" description="Low complexity" evidence="1">
    <location>
        <begin position="469"/>
        <end position="478"/>
    </location>
</feature>
<feature type="region of interest" description="Disordered" evidence="1">
    <location>
        <begin position="461"/>
        <end position="491"/>
    </location>
</feature>